<dbReference type="GO" id="GO:0005829">
    <property type="term" value="C:cytosol"/>
    <property type="evidence" value="ECO:0007669"/>
    <property type="project" value="TreeGrafter"/>
</dbReference>
<dbReference type="Gene3D" id="3.40.50.150">
    <property type="entry name" value="Vaccinia Virus protein VP39"/>
    <property type="match status" value="1"/>
</dbReference>
<dbReference type="OrthoDB" id="9791274at2"/>
<keyword evidence="3" id="KW-1185">Reference proteome</keyword>
<protein>
    <recommendedName>
        <fullName evidence="1">Ribosomal RNA large subunit methyltransferase J</fullName>
        <ecNumber evidence="1">2.1.1.266</ecNumber>
    </recommendedName>
    <alternativeName>
        <fullName evidence="1">23S rRNA (adenine(2030)-N6)-methyltransferase</fullName>
    </alternativeName>
    <alternativeName>
        <fullName evidence="1">23S rRNA m6A2030 methyltransferase</fullName>
    </alternativeName>
</protein>
<evidence type="ECO:0000313" key="2">
    <source>
        <dbReference type="EMBL" id="RZU36937.1"/>
    </source>
</evidence>
<feature type="binding site" evidence="1">
    <location>
        <position position="118"/>
    </location>
    <ligand>
        <name>S-adenosyl-L-methionine</name>
        <dbReference type="ChEBI" id="CHEBI:59789"/>
    </ligand>
</feature>
<dbReference type="InterPro" id="IPR029063">
    <property type="entry name" value="SAM-dependent_MTases_sf"/>
</dbReference>
<feature type="binding site" evidence="1">
    <location>
        <position position="100"/>
    </location>
    <ligand>
        <name>S-adenosyl-L-methionine</name>
        <dbReference type="ChEBI" id="CHEBI:59789"/>
    </ligand>
</feature>
<comment type="similarity">
    <text evidence="1">Belongs to the RlmJ family.</text>
</comment>
<dbReference type="EC" id="2.1.1.266" evidence="1"/>
<feature type="site" description="Interaction with substrate rRNA" evidence="1">
    <location>
        <position position="3"/>
    </location>
</feature>
<dbReference type="SUPFAM" id="SSF53335">
    <property type="entry name" value="S-adenosyl-L-methionine-dependent methyltransferases"/>
    <property type="match status" value="1"/>
</dbReference>
<accession>A0A4Q7YHQ0</accession>
<dbReference type="Pfam" id="PF04378">
    <property type="entry name" value="RsmJ"/>
    <property type="match status" value="1"/>
</dbReference>
<feature type="binding site" evidence="1">
    <location>
        <position position="164"/>
    </location>
    <ligand>
        <name>S-adenosyl-L-methionine</name>
        <dbReference type="ChEBI" id="CHEBI:59789"/>
    </ligand>
</feature>
<dbReference type="GO" id="GO:0003723">
    <property type="term" value="F:RNA binding"/>
    <property type="evidence" value="ECO:0007669"/>
    <property type="project" value="UniProtKB-UniRule"/>
</dbReference>
<feature type="binding site" evidence="1">
    <location>
        <position position="18"/>
    </location>
    <ligand>
        <name>S-adenosyl-L-methionine</name>
        <dbReference type="ChEBI" id="CHEBI:59789"/>
    </ligand>
</feature>
<comment type="subunit">
    <text evidence="1">Monomer.</text>
</comment>
<keyword evidence="1" id="KW-0949">S-adenosyl-L-methionine</keyword>
<feature type="binding site" evidence="1">
    <location>
        <position position="41"/>
    </location>
    <ligand>
        <name>S-adenosyl-L-methionine</name>
        <dbReference type="ChEBI" id="CHEBI:59789"/>
    </ligand>
</feature>
<proteinExistence type="inferred from homology"/>
<dbReference type="HAMAP" id="MF_00934">
    <property type="entry name" value="23SrRNA_methyltr_J"/>
    <property type="match status" value="1"/>
</dbReference>
<name>A0A4Q7YHQ0_9GAMM</name>
<gene>
    <name evidence="1" type="primary">rlmJ</name>
    <name evidence="2" type="ORF">EV700_3150</name>
</gene>
<evidence type="ECO:0000313" key="3">
    <source>
        <dbReference type="Proteomes" id="UP000292423"/>
    </source>
</evidence>
<dbReference type="PANTHER" id="PTHR37426:SF1">
    <property type="entry name" value="RIBOSOMAL RNA LARGE SUBUNIT METHYLTRANSFERASE J"/>
    <property type="match status" value="1"/>
</dbReference>
<feature type="binding site" evidence="1">
    <location>
        <begin position="143"/>
        <end position="144"/>
    </location>
    <ligand>
        <name>S-adenosyl-L-methionine</name>
        <dbReference type="ChEBI" id="CHEBI:59789"/>
    </ligand>
</feature>
<comment type="catalytic activity">
    <reaction evidence="1">
        <text>adenosine(2030) in 23S rRNA + S-adenosyl-L-methionine = N(6)-methyladenosine(2030) in 23S rRNA + S-adenosyl-L-homocysteine + H(+)</text>
        <dbReference type="Rhea" id="RHEA:43736"/>
        <dbReference type="Rhea" id="RHEA-COMP:10668"/>
        <dbReference type="Rhea" id="RHEA-COMP:10669"/>
        <dbReference type="ChEBI" id="CHEBI:15378"/>
        <dbReference type="ChEBI" id="CHEBI:57856"/>
        <dbReference type="ChEBI" id="CHEBI:59789"/>
        <dbReference type="ChEBI" id="CHEBI:74411"/>
        <dbReference type="ChEBI" id="CHEBI:74449"/>
        <dbReference type="EC" id="2.1.1.266"/>
    </reaction>
</comment>
<keyword evidence="1 2" id="KW-0489">Methyltransferase</keyword>
<dbReference type="GO" id="GO:0036307">
    <property type="term" value="F:23S rRNA (adenine(2030)-N(6))-methyltransferase activity"/>
    <property type="evidence" value="ECO:0007669"/>
    <property type="project" value="UniProtKB-UniRule"/>
</dbReference>
<keyword evidence="1" id="KW-0694">RNA-binding</keyword>
<dbReference type="Proteomes" id="UP000292423">
    <property type="component" value="Unassembled WGS sequence"/>
</dbReference>
<comment type="function">
    <text evidence="1">Specifically methylates the adenine in position 2030 of 23S rRNA.</text>
</comment>
<dbReference type="RefSeq" id="WP_130415558.1">
    <property type="nucleotide sequence ID" value="NZ_SHKX01000016.1"/>
</dbReference>
<dbReference type="InterPro" id="IPR007473">
    <property type="entry name" value="RlmJ"/>
</dbReference>
<comment type="caution">
    <text evidence="2">The sequence shown here is derived from an EMBL/GenBank/DDBJ whole genome shotgun (WGS) entry which is preliminary data.</text>
</comment>
<organism evidence="2 3">
    <name type="scientific">Fluviicoccus keumensis</name>
    <dbReference type="NCBI Taxonomy" id="1435465"/>
    <lineage>
        <taxon>Bacteria</taxon>
        <taxon>Pseudomonadati</taxon>
        <taxon>Pseudomonadota</taxon>
        <taxon>Gammaproteobacteria</taxon>
        <taxon>Moraxellales</taxon>
        <taxon>Moraxellaceae</taxon>
        <taxon>Fluviicoccus</taxon>
    </lineage>
</organism>
<dbReference type="PANTHER" id="PTHR37426">
    <property type="entry name" value="RIBOSOMAL RNA LARGE SUBUNIT METHYLTRANSFERASE J"/>
    <property type="match status" value="1"/>
</dbReference>
<dbReference type="GO" id="GO:0070475">
    <property type="term" value="P:rRNA base methylation"/>
    <property type="evidence" value="ECO:0007669"/>
    <property type="project" value="UniProtKB-UniRule"/>
</dbReference>
<keyword evidence="1 2" id="KW-0808">Transferase</keyword>
<feature type="active site" description="Proton acceptor" evidence="1">
    <location>
        <position position="164"/>
    </location>
</feature>
<dbReference type="EMBL" id="SHKX01000016">
    <property type="protein sequence ID" value="RZU36937.1"/>
    <property type="molecule type" value="Genomic_DNA"/>
</dbReference>
<dbReference type="AlphaFoldDB" id="A0A4Q7YHQ0"/>
<reference evidence="2 3" key="1">
    <citation type="submission" date="2019-02" db="EMBL/GenBank/DDBJ databases">
        <title>Genomic Encyclopedia of Type Strains, Phase IV (KMG-IV): sequencing the most valuable type-strain genomes for metagenomic binning, comparative biology and taxonomic classification.</title>
        <authorList>
            <person name="Goeker M."/>
        </authorList>
    </citation>
    <scope>NUCLEOTIDE SEQUENCE [LARGE SCALE GENOMIC DNA]</scope>
    <source>
        <strain evidence="2 3">DSM 105135</strain>
    </source>
</reference>
<sequence length="281" mass="32642">MNYRHHYHAGNFADVMKHILLIGLLQGMQRKDAPFCYIDTHAGCGWYNLASAPAQKTGEYKQGVRRLQPHKNNPEWVKMWFEQLERLRKEQNGKGYYGGSPWFALQMMRPQDRMALMEFHPVDAEKLRENMARYPQVAVHHRDAYEGITALIPPKEKRGLVFIDPPYEEERQDFPQLVELLVKAYSKWPTGVFVLWYPIKDRAMIERFHKKMYKTGISKQLACELCVMPDDTALGLNGTGLLIINPPWQFAEEADKVLQWMLPQLADHPMAKATVSWIAGE</sequence>
<keyword evidence="1" id="KW-0698">rRNA processing</keyword>
<evidence type="ECO:0000256" key="1">
    <source>
        <dbReference type="HAMAP-Rule" id="MF_00934"/>
    </source>
</evidence>